<dbReference type="GO" id="GO:0005975">
    <property type="term" value="P:carbohydrate metabolic process"/>
    <property type="evidence" value="ECO:0007669"/>
    <property type="project" value="InterPro"/>
</dbReference>
<dbReference type="Gene3D" id="1.10.1040.10">
    <property type="entry name" value="N-(1-d-carboxylethyl)-l-norvaline Dehydrogenase, domain 2"/>
    <property type="match status" value="1"/>
</dbReference>
<feature type="binding site" evidence="13">
    <location>
        <position position="255"/>
    </location>
    <ligand>
        <name>sn-glycerol 3-phosphate</name>
        <dbReference type="ChEBI" id="CHEBI:57597"/>
    </ligand>
</feature>
<dbReference type="PRINTS" id="PR00077">
    <property type="entry name" value="GPDHDRGNASE"/>
</dbReference>
<dbReference type="OrthoDB" id="9812273at2"/>
<keyword evidence="5 13" id="KW-0520">NAD</keyword>
<comment type="caution">
    <text evidence="13">Lacks conserved residue(s) required for the propagation of feature annotation.</text>
</comment>
<evidence type="ECO:0000256" key="5">
    <source>
        <dbReference type="ARBA" id="ARBA00023027"/>
    </source>
</evidence>
<keyword evidence="8 13" id="KW-1208">Phospholipid metabolism</keyword>
<evidence type="ECO:0000313" key="20">
    <source>
        <dbReference type="EMBL" id="QDT34239.1"/>
    </source>
</evidence>
<dbReference type="UniPathway" id="UPA00940"/>
<keyword evidence="4 13" id="KW-0560">Oxidoreductase</keyword>
<proteinExistence type="inferred from homology"/>
<dbReference type="InterPro" id="IPR013328">
    <property type="entry name" value="6PGD_dom2"/>
</dbReference>
<dbReference type="InterPro" id="IPR008927">
    <property type="entry name" value="6-PGluconate_DH-like_C_sf"/>
</dbReference>
<feature type="binding site" evidence="13">
    <location>
        <position position="255"/>
    </location>
    <ligand>
        <name>NADPH</name>
        <dbReference type="ChEBI" id="CHEBI:57783"/>
    </ligand>
</feature>
<dbReference type="PROSITE" id="PS51257">
    <property type="entry name" value="PROKAR_LIPOPROTEIN"/>
    <property type="match status" value="1"/>
</dbReference>
<gene>
    <name evidence="13 20" type="primary">gpsA</name>
    <name evidence="20" type="ORF">Mal48_34990</name>
</gene>
<dbReference type="PANTHER" id="PTHR11728">
    <property type="entry name" value="GLYCEROL-3-PHOSPHATE DEHYDROGENASE"/>
    <property type="match status" value="1"/>
</dbReference>
<evidence type="ECO:0000256" key="16">
    <source>
        <dbReference type="PIRSR" id="PIRSR000114-3"/>
    </source>
</evidence>
<dbReference type="EMBL" id="CP036267">
    <property type="protein sequence ID" value="QDT34239.1"/>
    <property type="molecule type" value="Genomic_DNA"/>
</dbReference>
<evidence type="ECO:0000256" key="12">
    <source>
        <dbReference type="ARBA" id="ARBA00080511"/>
    </source>
</evidence>
<dbReference type="GO" id="GO:0141152">
    <property type="term" value="F:glycerol-3-phosphate dehydrogenase (NAD+) activity"/>
    <property type="evidence" value="ECO:0007669"/>
    <property type="project" value="RHEA"/>
</dbReference>
<dbReference type="GO" id="GO:0141153">
    <property type="term" value="F:glycerol-3-phosphate dehydrogenase (NADP+) activity"/>
    <property type="evidence" value="ECO:0007669"/>
    <property type="project" value="RHEA"/>
</dbReference>
<comment type="similarity">
    <text evidence="1 13 17">Belongs to the NAD-dependent glycerol-3-phosphate dehydrogenase family.</text>
</comment>
<feature type="binding site" evidence="13">
    <location>
        <position position="34"/>
    </location>
    <ligand>
        <name>NADPH</name>
        <dbReference type="ChEBI" id="CHEBI:57783"/>
    </ligand>
</feature>
<dbReference type="GO" id="GO:0046167">
    <property type="term" value="P:glycerol-3-phosphate biosynthetic process"/>
    <property type="evidence" value="ECO:0007669"/>
    <property type="project" value="UniProtKB-UniRule"/>
</dbReference>
<dbReference type="AlphaFoldDB" id="A0A517QRK5"/>
<dbReference type="PANTHER" id="PTHR11728:SF1">
    <property type="entry name" value="GLYCEROL-3-PHOSPHATE DEHYDROGENASE [NAD(+)] 2, CHLOROPLASTIC"/>
    <property type="match status" value="1"/>
</dbReference>
<evidence type="ECO:0000256" key="8">
    <source>
        <dbReference type="ARBA" id="ARBA00023264"/>
    </source>
</evidence>
<dbReference type="InterPro" id="IPR006168">
    <property type="entry name" value="G3P_DH_NAD-dep"/>
</dbReference>
<keyword evidence="6 13" id="KW-0443">Lipid metabolism</keyword>
<dbReference type="GO" id="GO:0046168">
    <property type="term" value="P:glycerol-3-phosphate catabolic process"/>
    <property type="evidence" value="ECO:0007669"/>
    <property type="project" value="InterPro"/>
</dbReference>
<dbReference type="KEGG" id="tpol:Mal48_34990"/>
<feature type="binding site" evidence="13">
    <location>
        <position position="279"/>
    </location>
    <ligand>
        <name>NADPH</name>
        <dbReference type="ChEBI" id="CHEBI:57783"/>
    </ligand>
</feature>
<dbReference type="SUPFAM" id="SSF48179">
    <property type="entry name" value="6-phosphogluconate dehydrogenase C-terminal domain-like"/>
    <property type="match status" value="1"/>
</dbReference>
<evidence type="ECO:0000256" key="13">
    <source>
        <dbReference type="HAMAP-Rule" id="MF_00394"/>
    </source>
</evidence>
<comment type="catalytic activity">
    <reaction evidence="13">
        <text>sn-glycerol 3-phosphate + NAD(+) = dihydroxyacetone phosphate + NADH + H(+)</text>
        <dbReference type="Rhea" id="RHEA:11092"/>
        <dbReference type="ChEBI" id="CHEBI:15378"/>
        <dbReference type="ChEBI" id="CHEBI:57540"/>
        <dbReference type="ChEBI" id="CHEBI:57597"/>
        <dbReference type="ChEBI" id="CHEBI:57642"/>
        <dbReference type="ChEBI" id="CHEBI:57945"/>
        <dbReference type="EC" id="1.1.1.94"/>
    </reaction>
</comment>
<keyword evidence="13" id="KW-0547">Nucleotide-binding</keyword>
<keyword evidence="2 13" id="KW-0444">Lipid biosynthesis</keyword>
<dbReference type="GO" id="GO:0008654">
    <property type="term" value="P:phospholipid biosynthetic process"/>
    <property type="evidence" value="ECO:0007669"/>
    <property type="project" value="UniProtKB-KW"/>
</dbReference>
<comment type="function">
    <text evidence="13">Catalyzes the reduction of the glycolytic intermediate dihydroxyacetone phosphate (DHAP) to sn-glycerol 3-phosphate (G3P), the key precursor for phospholipid synthesis.</text>
</comment>
<dbReference type="Gene3D" id="3.40.50.720">
    <property type="entry name" value="NAD(P)-binding Rossmann-like Domain"/>
    <property type="match status" value="1"/>
</dbReference>
<dbReference type="GO" id="GO:0051287">
    <property type="term" value="F:NAD binding"/>
    <property type="evidence" value="ECO:0007669"/>
    <property type="project" value="InterPro"/>
</dbReference>
<reference evidence="20 21" key="1">
    <citation type="submission" date="2019-02" db="EMBL/GenBank/DDBJ databases">
        <title>Deep-cultivation of Planctomycetes and their phenomic and genomic characterization uncovers novel biology.</title>
        <authorList>
            <person name="Wiegand S."/>
            <person name="Jogler M."/>
            <person name="Boedeker C."/>
            <person name="Pinto D."/>
            <person name="Vollmers J."/>
            <person name="Rivas-Marin E."/>
            <person name="Kohn T."/>
            <person name="Peeters S.H."/>
            <person name="Heuer A."/>
            <person name="Rast P."/>
            <person name="Oberbeckmann S."/>
            <person name="Bunk B."/>
            <person name="Jeske O."/>
            <person name="Meyerdierks A."/>
            <person name="Storesund J.E."/>
            <person name="Kallscheuer N."/>
            <person name="Luecker S."/>
            <person name="Lage O.M."/>
            <person name="Pohl T."/>
            <person name="Merkel B.J."/>
            <person name="Hornburger P."/>
            <person name="Mueller R.-W."/>
            <person name="Bruemmer F."/>
            <person name="Labrenz M."/>
            <person name="Spormann A.M."/>
            <person name="Op den Camp H."/>
            <person name="Overmann J."/>
            <person name="Amann R."/>
            <person name="Jetten M.S.M."/>
            <person name="Mascher T."/>
            <person name="Medema M.H."/>
            <person name="Devos D.P."/>
            <person name="Kaster A.-K."/>
            <person name="Ovreas L."/>
            <person name="Rohde M."/>
            <person name="Galperin M.Y."/>
            <person name="Jogler C."/>
        </authorList>
    </citation>
    <scope>NUCLEOTIDE SEQUENCE [LARGE SCALE GENOMIC DNA]</scope>
    <source>
        <strain evidence="20 21">Mal48</strain>
    </source>
</reference>
<evidence type="ECO:0000259" key="18">
    <source>
        <dbReference type="Pfam" id="PF01210"/>
    </source>
</evidence>
<dbReference type="EC" id="1.1.1.94" evidence="10 13"/>
<feature type="binding site" evidence="13">
    <location>
        <position position="138"/>
    </location>
    <ligand>
        <name>sn-glycerol 3-phosphate</name>
        <dbReference type="ChEBI" id="CHEBI:57597"/>
    </ligand>
</feature>
<feature type="binding site" evidence="13">
    <location>
        <position position="108"/>
    </location>
    <ligand>
        <name>NADPH</name>
        <dbReference type="ChEBI" id="CHEBI:57783"/>
    </ligand>
</feature>
<feature type="binding site" evidence="13">
    <location>
        <position position="256"/>
    </location>
    <ligand>
        <name>sn-glycerol 3-phosphate</name>
        <dbReference type="ChEBI" id="CHEBI:57597"/>
    </ligand>
</feature>
<evidence type="ECO:0000256" key="17">
    <source>
        <dbReference type="RuleBase" id="RU000437"/>
    </source>
</evidence>
<dbReference type="FunFam" id="1.10.1040.10:FF:000001">
    <property type="entry name" value="Glycerol-3-phosphate dehydrogenase [NAD(P)+]"/>
    <property type="match status" value="1"/>
</dbReference>
<dbReference type="GO" id="GO:0005829">
    <property type="term" value="C:cytosol"/>
    <property type="evidence" value="ECO:0007669"/>
    <property type="project" value="TreeGrafter"/>
</dbReference>
<evidence type="ECO:0000256" key="6">
    <source>
        <dbReference type="ARBA" id="ARBA00023098"/>
    </source>
</evidence>
<feature type="binding site" evidence="13">
    <location>
        <position position="191"/>
    </location>
    <ligand>
        <name>sn-glycerol 3-phosphate</name>
        <dbReference type="ChEBI" id="CHEBI:57597"/>
    </ligand>
</feature>
<evidence type="ECO:0000256" key="10">
    <source>
        <dbReference type="ARBA" id="ARBA00066687"/>
    </source>
</evidence>
<sequence>MAEKTTILGGGAMATACAILLAEDSNRQVTIWARNEAYAAEMQETRENKRLLPGIFLPDGVQVTSDIEEAVKGANFYVASIPSKHLRESLSVIGDSLRPGIPVISVIKGMEAETFLRPSQIIIDVIGDRPVISLSGPSHAEEIAKRLPASVVAACEDLELGQQVQRMFTTERFRVYTNKDLVGTELAGALKNIIGIAAGISDGLGYGDNAKSAMITRGIVEISRFGVELGADPNTFAGLAGIGDLITTCVSPHGRNRAVGERLGQGETLTEILNTMQAVAEGITTTAAIHGLAKSKEIEMPIVDEVYEVLFHEKSPLEATDSLMCRPLKEE</sequence>
<name>A0A517QRK5_9PLAN</name>
<dbReference type="PROSITE" id="PS00957">
    <property type="entry name" value="NAD_G3PDH"/>
    <property type="match status" value="1"/>
</dbReference>
<feature type="binding site" evidence="13">
    <location>
        <position position="136"/>
    </location>
    <ligand>
        <name>sn-glycerol 3-phosphate</name>
        <dbReference type="ChEBI" id="CHEBI:57597"/>
    </ligand>
</feature>
<evidence type="ECO:0000256" key="1">
    <source>
        <dbReference type="ARBA" id="ARBA00011009"/>
    </source>
</evidence>
<keyword evidence="3 13" id="KW-0521">NADP</keyword>
<dbReference type="HAMAP" id="MF_00394">
    <property type="entry name" value="NAD_Glyc3P_dehydrog"/>
    <property type="match status" value="1"/>
</dbReference>
<comment type="catalytic activity">
    <reaction evidence="9">
        <text>sn-glycerol 3-phosphate + NADP(+) = dihydroxyacetone phosphate + NADPH + H(+)</text>
        <dbReference type="Rhea" id="RHEA:11096"/>
        <dbReference type="ChEBI" id="CHEBI:15378"/>
        <dbReference type="ChEBI" id="CHEBI:57597"/>
        <dbReference type="ChEBI" id="CHEBI:57642"/>
        <dbReference type="ChEBI" id="CHEBI:57783"/>
        <dbReference type="ChEBI" id="CHEBI:58349"/>
        <dbReference type="EC" id="1.1.1.94"/>
    </reaction>
    <physiologicalReaction direction="right-to-left" evidence="9">
        <dbReference type="Rhea" id="RHEA:11098"/>
    </physiologicalReaction>
</comment>
<dbReference type="SUPFAM" id="SSF51735">
    <property type="entry name" value="NAD(P)-binding Rossmann-fold domains"/>
    <property type="match status" value="1"/>
</dbReference>
<dbReference type="RefSeq" id="WP_145201866.1">
    <property type="nucleotide sequence ID" value="NZ_CP036267.1"/>
</dbReference>
<dbReference type="FunFam" id="3.40.50.720:FF:000019">
    <property type="entry name" value="Glycerol-3-phosphate dehydrogenase [NAD(P)+]"/>
    <property type="match status" value="1"/>
</dbReference>
<evidence type="ECO:0000256" key="4">
    <source>
        <dbReference type="ARBA" id="ARBA00023002"/>
    </source>
</evidence>
<dbReference type="Proteomes" id="UP000315724">
    <property type="component" value="Chromosome"/>
</dbReference>
<evidence type="ECO:0000256" key="11">
    <source>
        <dbReference type="ARBA" id="ARBA00069372"/>
    </source>
</evidence>
<dbReference type="NCBIfam" id="NF000940">
    <property type="entry name" value="PRK00094.1-2"/>
    <property type="match status" value="1"/>
</dbReference>
<dbReference type="InterPro" id="IPR011128">
    <property type="entry name" value="G3P_DH_NAD-dep_N"/>
</dbReference>
<dbReference type="Pfam" id="PF07479">
    <property type="entry name" value="NAD_Gly3P_dh_C"/>
    <property type="match status" value="1"/>
</dbReference>
<protein>
    <recommendedName>
        <fullName evidence="11 13">Glycerol-3-phosphate dehydrogenase [NAD(P)+]</fullName>
        <ecNumber evidence="10 13">1.1.1.94</ecNumber>
    </recommendedName>
    <alternativeName>
        <fullName evidence="13">NAD(P)(+)-dependent glycerol-3-phosphate dehydrogenase</fullName>
    </alternativeName>
    <alternativeName>
        <fullName evidence="12 13">NAD(P)H-dependent dihydroxyacetone-phosphate reductase</fullName>
    </alternativeName>
</protein>
<keyword evidence="13" id="KW-0963">Cytoplasm</keyword>
<evidence type="ECO:0000256" key="7">
    <source>
        <dbReference type="ARBA" id="ARBA00023209"/>
    </source>
</evidence>
<feature type="active site" description="Proton acceptor" evidence="13 14">
    <location>
        <position position="191"/>
    </location>
</feature>
<comment type="subcellular location">
    <subcellularLocation>
        <location evidence="13">Cytoplasm</location>
    </subcellularLocation>
</comment>
<comment type="pathway">
    <text evidence="13">Membrane lipid metabolism; glycerophospholipid metabolism.</text>
</comment>
<feature type="binding site" evidence="15">
    <location>
        <position position="108"/>
    </location>
    <ligand>
        <name>substrate</name>
    </ligand>
</feature>
<evidence type="ECO:0000256" key="2">
    <source>
        <dbReference type="ARBA" id="ARBA00022516"/>
    </source>
</evidence>
<dbReference type="InterPro" id="IPR036291">
    <property type="entry name" value="NAD(P)-bd_dom_sf"/>
</dbReference>
<evidence type="ECO:0000256" key="14">
    <source>
        <dbReference type="PIRSR" id="PIRSR000114-1"/>
    </source>
</evidence>
<evidence type="ECO:0000313" key="21">
    <source>
        <dbReference type="Proteomes" id="UP000315724"/>
    </source>
</evidence>
<feature type="binding site" evidence="16">
    <location>
        <position position="255"/>
    </location>
    <ligand>
        <name>NAD(+)</name>
        <dbReference type="ChEBI" id="CHEBI:57540"/>
    </ligand>
</feature>
<dbReference type="Pfam" id="PF01210">
    <property type="entry name" value="NAD_Gly3P_dh_N"/>
    <property type="match status" value="1"/>
</dbReference>
<feature type="binding site" evidence="13">
    <location>
        <position position="140"/>
    </location>
    <ligand>
        <name>NADPH</name>
        <dbReference type="ChEBI" id="CHEBI:57783"/>
    </ligand>
</feature>
<evidence type="ECO:0000259" key="19">
    <source>
        <dbReference type="Pfam" id="PF07479"/>
    </source>
</evidence>
<dbReference type="PIRSF" id="PIRSF000114">
    <property type="entry name" value="Glycerol-3-P_dh"/>
    <property type="match status" value="1"/>
</dbReference>
<dbReference type="NCBIfam" id="NF000942">
    <property type="entry name" value="PRK00094.1-4"/>
    <property type="match status" value="1"/>
</dbReference>
<feature type="binding site" evidence="13">
    <location>
        <position position="108"/>
    </location>
    <ligand>
        <name>sn-glycerol 3-phosphate</name>
        <dbReference type="ChEBI" id="CHEBI:57597"/>
    </ligand>
</feature>
<accession>A0A517QRK5</accession>
<evidence type="ECO:0000256" key="9">
    <source>
        <dbReference type="ARBA" id="ARBA00052716"/>
    </source>
</evidence>
<keyword evidence="21" id="KW-1185">Reference proteome</keyword>
<organism evidence="20 21">
    <name type="scientific">Thalassoglobus polymorphus</name>
    <dbReference type="NCBI Taxonomy" id="2527994"/>
    <lineage>
        <taxon>Bacteria</taxon>
        <taxon>Pseudomonadati</taxon>
        <taxon>Planctomycetota</taxon>
        <taxon>Planctomycetia</taxon>
        <taxon>Planctomycetales</taxon>
        <taxon>Planctomycetaceae</taxon>
        <taxon>Thalassoglobus</taxon>
    </lineage>
</organism>
<feature type="binding site" evidence="15">
    <location>
        <begin position="255"/>
        <end position="256"/>
    </location>
    <ligand>
        <name>substrate</name>
    </ligand>
</feature>
<dbReference type="GO" id="GO:0006650">
    <property type="term" value="P:glycerophospholipid metabolic process"/>
    <property type="evidence" value="ECO:0007669"/>
    <property type="project" value="UniProtKB-UniRule"/>
</dbReference>
<evidence type="ECO:0000256" key="15">
    <source>
        <dbReference type="PIRSR" id="PIRSR000114-2"/>
    </source>
</evidence>
<keyword evidence="7 13" id="KW-0594">Phospholipid biosynthesis</keyword>
<evidence type="ECO:0000256" key="3">
    <source>
        <dbReference type="ARBA" id="ARBA00022857"/>
    </source>
</evidence>
<feature type="domain" description="Glycerol-3-phosphate dehydrogenase NAD-dependent C-terminal" evidence="19">
    <location>
        <begin position="180"/>
        <end position="320"/>
    </location>
</feature>
<dbReference type="InterPro" id="IPR006109">
    <property type="entry name" value="G3P_DH_NAD-dep_C"/>
</dbReference>
<feature type="binding site" evidence="16">
    <location>
        <position position="140"/>
    </location>
    <ligand>
        <name>NAD(+)</name>
        <dbReference type="ChEBI" id="CHEBI:57540"/>
    </ligand>
</feature>
<feature type="binding site" evidence="13">
    <location>
        <position position="244"/>
    </location>
    <ligand>
        <name>sn-glycerol 3-phosphate</name>
        <dbReference type="ChEBI" id="CHEBI:57597"/>
    </ligand>
</feature>
<feature type="binding site" evidence="13">
    <location>
        <position position="281"/>
    </location>
    <ligand>
        <name>NADPH</name>
        <dbReference type="ChEBI" id="CHEBI:57783"/>
    </ligand>
</feature>
<feature type="domain" description="Glycerol-3-phosphate dehydrogenase NAD-dependent N-terminal" evidence="18">
    <location>
        <begin position="5"/>
        <end position="159"/>
    </location>
</feature>